<dbReference type="EMBL" id="JANPWB010000009">
    <property type="protein sequence ID" value="KAJ1152964.1"/>
    <property type="molecule type" value="Genomic_DNA"/>
</dbReference>
<dbReference type="AlphaFoldDB" id="A0AAV7RL16"/>
<organism evidence="1 2">
    <name type="scientific">Pleurodeles waltl</name>
    <name type="common">Iberian ribbed newt</name>
    <dbReference type="NCBI Taxonomy" id="8319"/>
    <lineage>
        <taxon>Eukaryota</taxon>
        <taxon>Metazoa</taxon>
        <taxon>Chordata</taxon>
        <taxon>Craniata</taxon>
        <taxon>Vertebrata</taxon>
        <taxon>Euteleostomi</taxon>
        <taxon>Amphibia</taxon>
        <taxon>Batrachia</taxon>
        <taxon>Caudata</taxon>
        <taxon>Salamandroidea</taxon>
        <taxon>Salamandridae</taxon>
        <taxon>Pleurodelinae</taxon>
        <taxon>Pleurodeles</taxon>
    </lineage>
</organism>
<sequence>MRAAPQHHMDLTGWRHGGCSLFVRLPLYSPRPRDYNTKICPKSKRMESGRRGDPSDRFTMRPGAREFLLWAPNQ</sequence>
<name>A0AAV7RL16_PLEWA</name>
<accession>A0AAV7RL16</accession>
<dbReference type="Proteomes" id="UP001066276">
    <property type="component" value="Chromosome 5"/>
</dbReference>
<reference evidence="1" key="1">
    <citation type="journal article" date="2022" name="bioRxiv">
        <title>Sequencing and chromosome-scale assembly of the giantPleurodeles waltlgenome.</title>
        <authorList>
            <person name="Brown T."/>
            <person name="Elewa A."/>
            <person name="Iarovenko S."/>
            <person name="Subramanian E."/>
            <person name="Araus A.J."/>
            <person name="Petzold A."/>
            <person name="Susuki M."/>
            <person name="Suzuki K.-i.T."/>
            <person name="Hayashi T."/>
            <person name="Toyoda A."/>
            <person name="Oliveira C."/>
            <person name="Osipova E."/>
            <person name="Leigh N.D."/>
            <person name="Simon A."/>
            <person name="Yun M.H."/>
        </authorList>
    </citation>
    <scope>NUCLEOTIDE SEQUENCE</scope>
    <source>
        <strain evidence="1">20211129_DDA</strain>
        <tissue evidence="1">Liver</tissue>
    </source>
</reference>
<evidence type="ECO:0000313" key="1">
    <source>
        <dbReference type="EMBL" id="KAJ1152964.1"/>
    </source>
</evidence>
<gene>
    <name evidence="1" type="ORF">NDU88_005737</name>
</gene>
<proteinExistence type="predicted"/>
<evidence type="ECO:0000313" key="2">
    <source>
        <dbReference type="Proteomes" id="UP001066276"/>
    </source>
</evidence>
<keyword evidence="2" id="KW-1185">Reference proteome</keyword>
<comment type="caution">
    <text evidence="1">The sequence shown here is derived from an EMBL/GenBank/DDBJ whole genome shotgun (WGS) entry which is preliminary data.</text>
</comment>
<protein>
    <submittedName>
        <fullName evidence="1">Uncharacterized protein</fullName>
    </submittedName>
</protein>